<sequence length="229" mass="25335">MSKPAGPPKGRRTTVALKLLMAGTGIIFIGYVLLHMYGNLKAISGKESFDTYAEHLRTFGEPILPYSGLLWIIRAVLILSLVGHAYAAFKLWKRAQDARTQRYAVKKAVSSSLSSRWMRWGGVALLLFIVFHILQFTTRTITPGGDAGSPFDRLVNGFSLWWVFLIYLAAMFALAMHLHHGVFSASQTLGWTSSALSRRVARITGWVIALVISVGFTIPPFLILIGVIK</sequence>
<dbReference type="InterPro" id="IPR034804">
    <property type="entry name" value="SQR/QFR_C/D"/>
</dbReference>
<dbReference type="InterPro" id="IPR011138">
    <property type="entry name" value="Cytochrome_b-558"/>
</dbReference>
<feature type="transmembrane region" description="Helical" evidence="1">
    <location>
        <begin position="203"/>
        <end position="228"/>
    </location>
</feature>
<keyword evidence="1" id="KW-0812">Transmembrane</keyword>
<dbReference type="EMBL" id="CP159218">
    <property type="protein sequence ID" value="XCG62918.1"/>
    <property type="molecule type" value="Genomic_DNA"/>
</dbReference>
<dbReference type="CDD" id="cd03498">
    <property type="entry name" value="SQR_TypeB_2_TM"/>
    <property type="match status" value="1"/>
</dbReference>
<accession>A0AAU8DL66</accession>
<feature type="transmembrane region" description="Helical" evidence="1">
    <location>
        <begin position="117"/>
        <end position="138"/>
    </location>
</feature>
<evidence type="ECO:0000313" key="2">
    <source>
        <dbReference type="EMBL" id="XCG62918.1"/>
    </source>
</evidence>
<name>A0AAU8DL66_9ACTN</name>
<proteinExistence type="predicted"/>
<dbReference type="SUPFAM" id="SSF81343">
    <property type="entry name" value="Fumarate reductase respiratory complex transmembrane subunits"/>
    <property type="match status" value="1"/>
</dbReference>
<dbReference type="GO" id="GO:0016020">
    <property type="term" value="C:membrane"/>
    <property type="evidence" value="ECO:0007669"/>
    <property type="project" value="InterPro"/>
</dbReference>
<organism evidence="2">
    <name type="scientific">Nakamurella sp. A5-74</name>
    <dbReference type="NCBI Taxonomy" id="3158264"/>
    <lineage>
        <taxon>Bacteria</taxon>
        <taxon>Bacillati</taxon>
        <taxon>Actinomycetota</taxon>
        <taxon>Actinomycetes</taxon>
        <taxon>Nakamurellales</taxon>
        <taxon>Nakamurellaceae</taxon>
        <taxon>Nakamurella</taxon>
    </lineage>
</organism>
<dbReference type="NCBIfam" id="TIGR02046">
    <property type="entry name" value="sdhC_b558_fam"/>
    <property type="match status" value="1"/>
</dbReference>
<keyword evidence="1" id="KW-0472">Membrane</keyword>
<feature type="transmembrane region" description="Helical" evidence="1">
    <location>
        <begin position="69"/>
        <end position="89"/>
    </location>
</feature>
<dbReference type="AlphaFoldDB" id="A0AAU8DL66"/>
<keyword evidence="1" id="KW-1133">Transmembrane helix</keyword>
<feature type="transmembrane region" description="Helical" evidence="1">
    <location>
        <begin position="15"/>
        <end position="34"/>
    </location>
</feature>
<protein>
    <submittedName>
        <fullName evidence="2">Succinate dehydrogenase cytochrome b subunit</fullName>
    </submittedName>
</protein>
<dbReference type="RefSeq" id="WP_353648533.1">
    <property type="nucleotide sequence ID" value="NZ_CP159218.1"/>
</dbReference>
<evidence type="ECO:0000256" key="1">
    <source>
        <dbReference type="SAM" id="Phobius"/>
    </source>
</evidence>
<dbReference type="Gene3D" id="1.20.1300.10">
    <property type="entry name" value="Fumarate reductase/succinate dehydrogenase, transmembrane subunit"/>
    <property type="match status" value="1"/>
</dbReference>
<reference evidence="2" key="1">
    <citation type="submission" date="2024-05" db="EMBL/GenBank/DDBJ databases">
        <authorList>
            <person name="Cai S.Y."/>
            <person name="Jin L.M."/>
            <person name="Li H.R."/>
        </authorList>
    </citation>
    <scope>NUCLEOTIDE SEQUENCE</scope>
    <source>
        <strain evidence="2">A5-74</strain>
    </source>
</reference>
<gene>
    <name evidence="2" type="ORF">ABLG96_17110</name>
</gene>
<feature type="transmembrane region" description="Helical" evidence="1">
    <location>
        <begin position="158"/>
        <end position="182"/>
    </location>
</feature>